<dbReference type="Proteomes" id="UP000325313">
    <property type="component" value="Unassembled WGS sequence"/>
</dbReference>
<dbReference type="EMBL" id="VDEP01000352">
    <property type="protein sequence ID" value="KAA1097114.1"/>
    <property type="molecule type" value="Genomic_DNA"/>
</dbReference>
<comment type="caution">
    <text evidence="1">The sequence shown here is derived from an EMBL/GenBank/DDBJ whole genome shotgun (WGS) entry which is preliminary data.</text>
</comment>
<evidence type="ECO:0000313" key="1">
    <source>
        <dbReference type="EMBL" id="KAA1097114.1"/>
    </source>
</evidence>
<dbReference type="AlphaFoldDB" id="A0A5B0P939"/>
<proteinExistence type="predicted"/>
<sequence length="178" mass="19482">MPRFPCKFHRSTTVPYATEKSRITLTDENNRRYCDTPRGAPPICQGCPLKLRLSPLQHLSVQVLLRPPMDRSPTAASATGPLRTLLLPLVGCEFQCPPVPGFPAASSSEPCAFGLLFPAFLLPQLACVASAPHAFHISRKHSAYAQTNQPKLWSRCALAATPQQPLEESAQILIPLFI</sequence>
<protein>
    <submittedName>
        <fullName evidence="1">Uncharacterized protein</fullName>
    </submittedName>
</protein>
<gene>
    <name evidence="1" type="ORF">PGTUg99_002663</name>
</gene>
<organism evidence="1 2">
    <name type="scientific">Puccinia graminis f. sp. tritici</name>
    <dbReference type="NCBI Taxonomy" id="56615"/>
    <lineage>
        <taxon>Eukaryota</taxon>
        <taxon>Fungi</taxon>
        <taxon>Dikarya</taxon>
        <taxon>Basidiomycota</taxon>
        <taxon>Pucciniomycotina</taxon>
        <taxon>Pucciniomycetes</taxon>
        <taxon>Pucciniales</taxon>
        <taxon>Pucciniaceae</taxon>
        <taxon>Puccinia</taxon>
    </lineage>
</organism>
<accession>A0A5B0P939</accession>
<evidence type="ECO:0000313" key="2">
    <source>
        <dbReference type="Proteomes" id="UP000325313"/>
    </source>
</evidence>
<reference evidence="1 2" key="1">
    <citation type="submission" date="2019-05" db="EMBL/GenBank/DDBJ databases">
        <title>Emergence of the Ug99 lineage of the wheat stem rust pathogen through somatic hybridization.</title>
        <authorList>
            <person name="Li F."/>
            <person name="Upadhyaya N.M."/>
            <person name="Sperschneider J."/>
            <person name="Matny O."/>
            <person name="Nguyen-Phuc H."/>
            <person name="Mago R."/>
            <person name="Raley C."/>
            <person name="Miller M.E."/>
            <person name="Silverstein K.A.T."/>
            <person name="Henningsen E."/>
            <person name="Hirsch C.D."/>
            <person name="Visser B."/>
            <person name="Pretorius Z.A."/>
            <person name="Steffenson B.J."/>
            <person name="Schwessinger B."/>
            <person name="Dodds P.N."/>
            <person name="Figueroa M."/>
        </authorList>
    </citation>
    <scope>NUCLEOTIDE SEQUENCE [LARGE SCALE GENOMIC DNA]</scope>
    <source>
        <strain evidence="1 2">Ug99</strain>
    </source>
</reference>
<name>A0A5B0P939_PUCGR</name>